<dbReference type="PANTHER" id="PTHR43695">
    <property type="entry name" value="PUTATIVE (AFU_ORTHOLOGUE AFUA_2G17250)-RELATED"/>
    <property type="match status" value="1"/>
</dbReference>
<dbReference type="Pfam" id="PF13472">
    <property type="entry name" value="Lipase_GDSL_2"/>
    <property type="match status" value="1"/>
</dbReference>
<dbReference type="RefSeq" id="WP_420243100.1">
    <property type="nucleotide sequence ID" value="NZ_BOPV01000001.1"/>
</dbReference>
<dbReference type="InterPro" id="IPR036514">
    <property type="entry name" value="SGNH_hydro_sf"/>
</dbReference>
<evidence type="ECO:0000259" key="3">
    <source>
        <dbReference type="Pfam" id="PF13472"/>
    </source>
</evidence>
<evidence type="ECO:0000256" key="2">
    <source>
        <dbReference type="ARBA" id="ARBA00022801"/>
    </source>
</evidence>
<evidence type="ECO:0000313" key="4">
    <source>
        <dbReference type="EMBL" id="GIL39987.1"/>
    </source>
</evidence>
<name>A0A8S8XEZ2_9PROT</name>
<dbReference type="AlphaFoldDB" id="A0A8S8XEZ2"/>
<dbReference type="Proteomes" id="UP000681075">
    <property type="component" value="Unassembled WGS sequence"/>
</dbReference>
<feature type="domain" description="SGNH hydrolase-type esterase" evidence="3">
    <location>
        <begin position="16"/>
        <end position="167"/>
    </location>
</feature>
<dbReference type="InterPro" id="IPR013830">
    <property type="entry name" value="SGNH_hydro"/>
</dbReference>
<gene>
    <name evidence="4" type="ORF">TMPK1_22240</name>
</gene>
<evidence type="ECO:0000256" key="1">
    <source>
        <dbReference type="ARBA" id="ARBA00008668"/>
    </source>
</evidence>
<keyword evidence="2" id="KW-0378">Hydrolase</keyword>
<comment type="caution">
    <text evidence="4">The sequence shown here is derived from an EMBL/GenBank/DDBJ whole genome shotgun (WGS) entry which is preliminary data.</text>
</comment>
<accession>A0A8S8XEZ2</accession>
<dbReference type="EMBL" id="BOPV01000001">
    <property type="protein sequence ID" value="GIL39987.1"/>
    <property type="molecule type" value="Genomic_DNA"/>
</dbReference>
<comment type="similarity">
    <text evidence="1">Belongs to the 'GDSL' lipolytic enzyme family.</text>
</comment>
<dbReference type="Gene3D" id="3.40.50.1110">
    <property type="entry name" value="SGNH hydrolase"/>
    <property type="match status" value="1"/>
</dbReference>
<sequence length="233" mass="25470">MTTPARAEPRLQLFLVGDSTMAADTGYGAALFACFGDEVVCYNRAYEARSTLSYRADGLWDDVLQLVRASPLPSYVLIQFGHNDAPGHPGRSTDLVTEFPANLERYVAELRAAGGTPVLVTPLVRRHFTNFRVRNELAPWAAATRAVAARTQTALLDLNTLSEAVTNGLGPFESLRLALDEAPDNVVAAAKTGTTIYPFDYTHLGPEGATFYANIVREELVRLLPVLRPYLRS</sequence>
<evidence type="ECO:0000313" key="5">
    <source>
        <dbReference type="Proteomes" id="UP000681075"/>
    </source>
</evidence>
<dbReference type="GO" id="GO:0016788">
    <property type="term" value="F:hydrolase activity, acting on ester bonds"/>
    <property type="evidence" value="ECO:0007669"/>
    <property type="project" value="UniProtKB-ARBA"/>
</dbReference>
<keyword evidence="5" id="KW-1185">Reference proteome</keyword>
<organism evidence="4 5">
    <name type="scientific">Roseiterribacter gracilis</name>
    <dbReference type="NCBI Taxonomy" id="2812848"/>
    <lineage>
        <taxon>Bacteria</taxon>
        <taxon>Pseudomonadati</taxon>
        <taxon>Pseudomonadota</taxon>
        <taxon>Alphaproteobacteria</taxon>
        <taxon>Rhodospirillales</taxon>
        <taxon>Roseiterribacteraceae</taxon>
        <taxon>Roseiterribacter</taxon>
    </lineage>
</organism>
<dbReference type="InterPro" id="IPR037459">
    <property type="entry name" value="RhgT-like"/>
</dbReference>
<proteinExistence type="inferred from homology"/>
<dbReference type="SUPFAM" id="SSF52266">
    <property type="entry name" value="SGNH hydrolase"/>
    <property type="match status" value="1"/>
</dbReference>
<reference evidence="4" key="1">
    <citation type="submission" date="2021-02" db="EMBL/GenBank/DDBJ databases">
        <title>Genome sequence of Rhodospirillales sp. strain TMPK1 isolated from soil.</title>
        <authorList>
            <person name="Nakai R."/>
            <person name="Kusada H."/>
            <person name="Tamaki H."/>
        </authorList>
    </citation>
    <scope>NUCLEOTIDE SEQUENCE</scope>
    <source>
        <strain evidence="4">TMPK1</strain>
    </source>
</reference>
<protein>
    <submittedName>
        <fullName evidence="4">Lysophospholipase</fullName>
    </submittedName>
</protein>
<dbReference type="PANTHER" id="PTHR43695:SF1">
    <property type="entry name" value="RHAMNOGALACTURONAN ACETYLESTERASE"/>
    <property type="match status" value="1"/>
</dbReference>